<dbReference type="STRING" id="471852.Tcur_0708"/>
<feature type="region of interest" description="Disordered" evidence="1">
    <location>
        <begin position="190"/>
        <end position="366"/>
    </location>
</feature>
<reference evidence="3 4" key="1">
    <citation type="journal article" date="2011" name="Stand. Genomic Sci.">
        <title>Complete genome sequence of Thermomonospora curvata type strain (B9).</title>
        <authorList>
            <person name="Chertkov O."/>
            <person name="Sikorski J."/>
            <person name="Nolan M."/>
            <person name="Lapidus A."/>
            <person name="Lucas S."/>
            <person name="Del Rio T.G."/>
            <person name="Tice H."/>
            <person name="Cheng J.F."/>
            <person name="Goodwin L."/>
            <person name="Pitluck S."/>
            <person name="Liolios K."/>
            <person name="Ivanova N."/>
            <person name="Mavromatis K."/>
            <person name="Mikhailova N."/>
            <person name="Ovchinnikova G."/>
            <person name="Pati A."/>
            <person name="Chen A."/>
            <person name="Palaniappan K."/>
            <person name="Djao O.D."/>
            <person name="Land M."/>
            <person name="Hauser L."/>
            <person name="Chang Y.J."/>
            <person name="Jeffries C.D."/>
            <person name="Brettin T."/>
            <person name="Han C."/>
            <person name="Detter J.C."/>
            <person name="Rohde M."/>
            <person name="Goker M."/>
            <person name="Woyke T."/>
            <person name="Bristow J."/>
            <person name="Eisen J.A."/>
            <person name="Markowitz V."/>
            <person name="Hugenholtz P."/>
            <person name="Klenk H.P."/>
            <person name="Kyrpides N.C."/>
        </authorList>
    </citation>
    <scope>NUCLEOTIDE SEQUENCE [LARGE SCALE GENOMIC DNA]</scope>
    <source>
        <strain evidence="4">ATCC 19995 / DSM 43183 / JCM 3096 / KCTC 9072 / NBRC 15933 / NCIMB 10081 / Henssen B9</strain>
    </source>
</reference>
<organism evidence="3 4">
    <name type="scientific">Thermomonospora curvata (strain ATCC 19995 / DSM 43183 / JCM 3096 / KCTC 9072 / NBRC 15933 / NCIMB 10081 / Henssen B9)</name>
    <dbReference type="NCBI Taxonomy" id="471852"/>
    <lineage>
        <taxon>Bacteria</taxon>
        <taxon>Bacillati</taxon>
        <taxon>Actinomycetota</taxon>
        <taxon>Actinomycetes</taxon>
        <taxon>Streptosporangiales</taxon>
        <taxon>Thermomonosporaceae</taxon>
        <taxon>Thermomonospora</taxon>
    </lineage>
</organism>
<feature type="compositionally biased region" description="Pro residues" evidence="1">
    <location>
        <begin position="241"/>
        <end position="250"/>
    </location>
</feature>
<dbReference type="AlphaFoldDB" id="D1A5E1"/>
<keyword evidence="2" id="KW-0472">Membrane</keyword>
<feature type="region of interest" description="Disordered" evidence="1">
    <location>
        <begin position="135"/>
        <end position="156"/>
    </location>
</feature>
<proteinExistence type="predicted"/>
<feature type="compositionally biased region" description="Low complexity" evidence="1">
    <location>
        <begin position="316"/>
        <end position="337"/>
    </location>
</feature>
<feature type="transmembrane region" description="Helical" evidence="2">
    <location>
        <begin position="41"/>
        <end position="60"/>
    </location>
</feature>
<feature type="transmembrane region" description="Helical" evidence="2">
    <location>
        <begin position="72"/>
        <end position="91"/>
    </location>
</feature>
<dbReference type="RefSeq" id="WP_012851085.1">
    <property type="nucleotide sequence ID" value="NC_013510.1"/>
</dbReference>
<evidence type="ECO:0008006" key="5">
    <source>
        <dbReference type="Google" id="ProtNLM"/>
    </source>
</evidence>
<dbReference type="EMBL" id="CP001738">
    <property type="protein sequence ID" value="ACY96301.1"/>
    <property type="molecule type" value="Genomic_DNA"/>
</dbReference>
<feature type="compositionally biased region" description="Low complexity" evidence="1">
    <location>
        <begin position="143"/>
        <end position="156"/>
    </location>
</feature>
<gene>
    <name evidence="3" type="ordered locus">Tcur_0708</name>
</gene>
<name>D1A5E1_THECD</name>
<dbReference type="KEGG" id="tcu:Tcur_0708"/>
<sequence>MLTALAGLGVIASLGGAFVLTYDDLRVLALAGGAAPRWAPLYPVLVDVLITVTVLALVVARHARWWTRWIRWALLLAVVAGAAAAAVQRAVKGYEPLPDDALKAGVAVAPYVMLIVVVWLWLAMFRQIHRTAPPAPAPPPAEPVTGPVEAAPTQTAEVETAPVEAAAPPLALAAARSDEAWLFGGADDDRRADEEHTAPHPLPQDTPQNFEGDAAPDSFQPARQSAPPLNLDKPAASFPADVPPLYSPPPFDDEPDWRPPLPEQGGEVDVDDDPTPPGEQPAPALLPTDVELVGSGNRPKPEVKPAPTTRPDIVMPSAEELAAAAAETGEEAGSAPADRAEDPDGGDAEPSPPSGNLRSSPTPPRE</sequence>
<evidence type="ECO:0000256" key="2">
    <source>
        <dbReference type="SAM" id="Phobius"/>
    </source>
</evidence>
<protein>
    <recommendedName>
        <fullName evidence="5">DUF2637 domain-containing protein</fullName>
    </recommendedName>
</protein>
<evidence type="ECO:0000256" key="1">
    <source>
        <dbReference type="SAM" id="MobiDB-lite"/>
    </source>
</evidence>
<dbReference type="Proteomes" id="UP000001918">
    <property type="component" value="Chromosome"/>
</dbReference>
<evidence type="ECO:0000313" key="3">
    <source>
        <dbReference type="EMBL" id="ACY96301.1"/>
    </source>
</evidence>
<dbReference type="HOGENOM" id="CLU_756329_0_0_11"/>
<feature type="transmembrane region" description="Helical" evidence="2">
    <location>
        <begin position="103"/>
        <end position="122"/>
    </location>
</feature>
<keyword evidence="2" id="KW-0812">Transmembrane</keyword>
<keyword evidence="4" id="KW-1185">Reference proteome</keyword>
<dbReference type="OrthoDB" id="3473053at2"/>
<accession>D1A5E1</accession>
<evidence type="ECO:0000313" key="4">
    <source>
        <dbReference type="Proteomes" id="UP000001918"/>
    </source>
</evidence>
<keyword evidence="2" id="KW-1133">Transmembrane helix</keyword>